<organism evidence="3 4">
    <name type="scientific">Hibiscus sabdariffa</name>
    <name type="common">roselle</name>
    <dbReference type="NCBI Taxonomy" id="183260"/>
    <lineage>
        <taxon>Eukaryota</taxon>
        <taxon>Viridiplantae</taxon>
        <taxon>Streptophyta</taxon>
        <taxon>Embryophyta</taxon>
        <taxon>Tracheophyta</taxon>
        <taxon>Spermatophyta</taxon>
        <taxon>Magnoliopsida</taxon>
        <taxon>eudicotyledons</taxon>
        <taxon>Gunneridae</taxon>
        <taxon>Pentapetalae</taxon>
        <taxon>rosids</taxon>
        <taxon>malvids</taxon>
        <taxon>Malvales</taxon>
        <taxon>Malvaceae</taxon>
        <taxon>Malvoideae</taxon>
        <taxon>Hibiscus</taxon>
    </lineage>
</organism>
<dbReference type="InterPro" id="IPR000504">
    <property type="entry name" value="RRM_dom"/>
</dbReference>
<keyword evidence="1" id="KW-0694">RNA-binding</keyword>
<dbReference type="Pfam" id="PF00076">
    <property type="entry name" value="RRM_1"/>
    <property type="match status" value="1"/>
</dbReference>
<dbReference type="Proteomes" id="UP001472677">
    <property type="component" value="Unassembled WGS sequence"/>
</dbReference>
<keyword evidence="4" id="KW-1185">Reference proteome</keyword>
<comment type="caution">
    <text evidence="3">The sequence shown here is derived from an EMBL/GenBank/DDBJ whole genome shotgun (WGS) entry which is preliminary data.</text>
</comment>
<evidence type="ECO:0000313" key="4">
    <source>
        <dbReference type="Proteomes" id="UP001472677"/>
    </source>
</evidence>
<name>A0ABR2D6Q1_9ROSI</name>
<dbReference type="EMBL" id="JBBPBM010000035">
    <property type="protein sequence ID" value="KAK8530877.1"/>
    <property type="molecule type" value="Genomic_DNA"/>
</dbReference>
<dbReference type="CDD" id="cd00590">
    <property type="entry name" value="RRM_SF"/>
    <property type="match status" value="1"/>
</dbReference>
<feature type="domain" description="RRM" evidence="2">
    <location>
        <begin position="1"/>
        <end position="65"/>
    </location>
</feature>
<sequence length="250" mass="28890">MSIYQFTFARHGDVVDTFILVKRSKTGSRFGFVRFSNPKDANTTIERMNVYVVFGSRLLVSLARFFDILESQKKNHVKISMTRKECLIDDQCHPIQKDVILEGIVDGEDEELLGSEFSIKRAKILTDSMNFIEERVLLSYNGGWDKYLSNKEKKRRDKLIKKKSKKPAQFSFGRDSVIHVPTDSDIARNRIITKSVKEKMERRNSDKKISDEAMYLEAKEALKLGKKLGMQISGNEEVIEELVMIELLKQ</sequence>
<proteinExistence type="predicted"/>
<accession>A0ABR2D6Q1</accession>
<dbReference type="SUPFAM" id="SSF54928">
    <property type="entry name" value="RNA-binding domain, RBD"/>
    <property type="match status" value="1"/>
</dbReference>
<dbReference type="Gene3D" id="3.30.70.330">
    <property type="match status" value="1"/>
</dbReference>
<gene>
    <name evidence="3" type="ORF">V6N12_013377</name>
</gene>
<evidence type="ECO:0000313" key="3">
    <source>
        <dbReference type="EMBL" id="KAK8530877.1"/>
    </source>
</evidence>
<reference evidence="3 4" key="1">
    <citation type="journal article" date="2024" name="G3 (Bethesda)">
        <title>Genome assembly of Hibiscus sabdariffa L. provides insights into metabolisms of medicinal natural products.</title>
        <authorList>
            <person name="Kim T."/>
        </authorList>
    </citation>
    <scope>NUCLEOTIDE SEQUENCE [LARGE SCALE GENOMIC DNA]</scope>
    <source>
        <strain evidence="3">TK-2024</strain>
        <tissue evidence="3">Old leaves</tissue>
    </source>
</reference>
<evidence type="ECO:0000256" key="1">
    <source>
        <dbReference type="PROSITE-ProRule" id="PRU00176"/>
    </source>
</evidence>
<evidence type="ECO:0000259" key="2">
    <source>
        <dbReference type="PROSITE" id="PS50102"/>
    </source>
</evidence>
<dbReference type="InterPro" id="IPR012677">
    <property type="entry name" value="Nucleotide-bd_a/b_plait_sf"/>
</dbReference>
<dbReference type="PROSITE" id="PS50102">
    <property type="entry name" value="RRM"/>
    <property type="match status" value="1"/>
</dbReference>
<protein>
    <recommendedName>
        <fullName evidence="2">RRM domain-containing protein</fullName>
    </recommendedName>
</protein>
<dbReference type="InterPro" id="IPR035979">
    <property type="entry name" value="RBD_domain_sf"/>
</dbReference>